<proteinExistence type="predicted"/>
<keyword evidence="2 6" id="KW-0812">Transmembrane</keyword>
<feature type="region of interest" description="Disordered" evidence="5">
    <location>
        <begin position="295"/>
        <end position="315"/>
    </location>
</feature>
<accession>A0A1W5DDS5</accession>
<organism evidence="7 8">
    <name type="scientific">Lasallia pustulata</name>
    <dbReference type="NCBI Taxonomy" id="136370"/>
    <lineage>
        <taxon>Eukaryota</taxon>
        <taxon>Fungi</taxon>
        <taxon>Dikarya</taxon>
        <taxon>Ascomycota</taxon>
        <taxon>Pezizomycotina</taxon>
        <taxon>Lecanoromycetes</taxon>
        <taxon>OSLEUM clade</taxon>
        <taxon>Umbilicariomycetidae</taxon>
        <taxon>Umbilicariales</taxon>
        <taxon>Umbilicariaceae</taxon>
        <taxon>Lasallia</taxon>
    </lineage>
</organism>
<dbReference type="AlphaFoldDB" id="A0A1W5DDS5"/>
<reference evidence="8" key="1">
    <citation type="submission" date="2017-03" db="EMBL/GenBank/DDBJ databases">
        <authorList>
            <person name="Sharma R."/>
            <person name="Thines M."/>
        </authorList>
    </citation>
    <scope>NUCLEOTIDE SEQUENCE [LARGE SCALE GENOMIC DNA]</scope>
</reference>
<comment type="subcellular location">
    <subcellularLocation>
        <location evidence="1">Membrane</location>
        <topology evidence="1">Multi-pass membrane protein</topology>
    </subcellularLocation>
</comment>
<dbReference type="GO" id="GO:0022857">
    <property type="term" value="F:transmembrane transporter activity"/>
    <property type="evidence" value="ECO:0007669"/>
    <property type="project" value="InterPro"/>
</dbReference>
<feature type="transmembrane region" description="Helical" evidence="6">
    <location>
        <begin position="252"/>
        <end position="271"/>
    </location>
</feature>
<evidence type="ECO:0000256" key="2">
    <source>
        <dbReference type="ARBA" id="ARBA00022692"/>
    </source>
</evidence>
<dbReference type="PANTHER" id="PTHR23501:SF198">
    <property type="entry name" value="AZOLE RESISTANCE PROTEIN 1-RELATED"/>
    <property type="match status" value="1"/>
</dbReference>
<feature type="transmembrane region" description="Helical" evidence="6">
    <location>
        <begin position="223"/>
        <end position="240"/>
    </location>
</feature>
<dbReference type="Gene3D" id="1.20.1250.20">
    <property type="entry name" value="MFS general substrate transporter like domains"/>
    <property type="match status" value="1"/>
</dbReference>
<feature type="transmembrane region" description="Helical" evidence="6">
    <location>
        <begin position="457"/>
        <end position="488"/>
    </location>
</feature>
<keyword evidence="8" id="KW-1185">Reference proteome</keyword>
<dbReference type="SUPFAM" id="SSF103473">
    <property type="entry name" value="MFS general substrate transporter"/>
    <property type="match status" value="1"/>
</dbReference>
<evidence type="ECO:0000313" key="8">
    <source>
        <dbReference type="Proteomes" id="UP000192927"/>
    </source>
</evidence>
<dbReference type="InterPro" id="IPR036259">
    <property type="entry name" value="MFS_trans_sf"/>
</dbReference>
<feature type="transmembrane region" description="Helical" evidence="6">
    <location>
        <begin position="690"/>
        <end position="710"/>
    </location>
</feature>
<evidence type="ECO:0000313" key="7">
    <source>
        <dbReference type="EMBL" id="SLM41317.1"/>
    </source>
</evidence>
<feature type="transmembrane region" description="Helical" evidence="6">
    <location>
        <begin position="646"/>
        <end position="669"/>
    </location>
</feature>
<sequence>MGALAPETLLLSSGGQWTSARRSRADMNSLGFKHWTMAHGFYADSGGFVLQTPDFHPFPVSAKQVWYLVKENYITVPDLTEKEIFDKSKADLFTKTVACLQAAWFLTQCLARAIQHLSLTPLELATGAILLCTSTTYYFWLRKPLNVQTPTVLTTSHSISQILLRGGEAAEKPYWNTPLDFAEPRVYTFDQWPTLSSLCGPHNKPLDRVPNDRNPETLTFREWVGYGSLLILFSTSSFLAWHFQFPTEKERLIWRTACIVAEASLFVHAIVEAIAHWRNWHGIFYVGGYKATSDPPAPSEEHGLAKSGAHTEHGARDRVLEIAPNDGSNDEKTVAGVANEENIDEEEKEDKTVYPGGAALAVLTSGLCMALRGGFRQHNHCNRNPPNHHRLHSLNDVGWYGSSYLLTTCSLQPSFGKIYTHFDVKWTYLVALLIFELGSIICAAAKNSVMLIVGRAVAGAGAAALFSGGMTINLPFGGIALLTVFFFIKNPERKHGNMTFKEKIKQVDLLGAFFLICAIVCLLLALQWGGSLYPWHYSRVWGCLLGFGSLISIFIALLFRLGDRATILPRILSQRTLCASSAFCCILAMGLYTHIFYLPFYFQAVKGTMAEGSGIRSIPYLISVTIAFIAIGDSITAFGWYTPFMWFGTVVFTNLPFGGIALLTVFFFFKNPERKHGNMTFKEKIKQVDLLGAFYLIYAIVCLLLALQWGGSSHRL</sequence>
<feature type="transmembrane region" description="Helical" evidence="6">
    <location>
        <begin position="426"/>
        <end position="445"/>
    </location>
</feature>
<feature type="transmembrane region" description="Helical" evidence="6">
    <location>
        <begin position="508"/>
        <end position="528"/>
    </location>
</feature>
<protein>
    <submittedName>
        <fullName evidence="7">Major facilitator superfamily domain, general substrate transporter</fullName>
    </submittedName>
</protein>
<dbReference type="EMBL" id="FWEW01003824">
    <property type="protein sequence ID" value="SLM41317.1"/>
    <property type="molecule type" value="Genomic_DNA"/>
</dbReference>
<feature type="transmembrane region" description="Helical" evidence="6">
    <location>
        <begin position="540"/>
        <end position="559"/>
    </location>
</feature>
<dbReference type="GO" id="GO:0005886">
    <property type="term" value="C:plasma membrane"/>
    <property type="evidence" value="ECO:0007669"/>
    <property type="project" value="TreeGrafter"/>
</dbReference>
<feature type="compositionally biased region" description="Basic and acidic residues" evidence="5">
    <location>
        <begin position="299"/>
        <end position="315"/>
    </location>
</feature>
<dbReference type="InterPro" id="IPR011701">
    <property type="entry name" value="MFS"/>
</dbReference>
<dbReference type="PANTHER" id="PTHR23501">
    <property type="entry name" value="MAJOR FACILITATOR SUPERFAMILY"/>
    <property type="match status" value="1"/>
</dbReference>
<evidence type="ECO:0000256" key="5">
    <source>
        <dbReference type="SAM" id="MobiDB-lite"/>
    </source>
</evidence>
<evidence type="ECO:0000256" key="1">
    <source>
        <dbReference type="ARBA" id="ARBA00004141"/>
    </source>
</evidence>
<name>A0A1W5DDS5_9LECA</name>
<evidence type="ECO:0000256" key="6">
    <source>
        <dbReference type="SAM" id="Phobius"/>
    </source>
</evidence>
<feature type="transmembrane region" description="Helical" evidence="6">
    <location>
        <begin position="579"/>
        <end position="600"/>
    </location>
</feature>
<dbReference type="Proteomes" id="UP000192927">
    <property type="component" value="Unassembled WGS sequence"/>
</dbReference>
<keyword evidence="4 6" id="KW-0472">Membrane</keyword>
<keyword evidence="3 6" id="KW-1133">Transmembrane helix</keyword>
<evidence type="ECO:0000256" key="4">
    <source>
        <dbReference type="ARBA" id="ARBA00023136"/>
    </source>
</evidence>
<evidence type="ECO:0000256" key="3">
    <source>
        <dbReference type="ARBA" id="ARBA00022989"/>
    </source>
</evidence>
<dbReference type="Pfam" id="PF07690">
    <property type="entry name" value="MFS_1"/>
    <property type="match status" value="1"/>
</dbReference>